<dbReference type="PANTHER" id="PTHR30305">
    <property type="entry name" value="PROTEIN YJDM-RELATED"/>
    <property type="match status" value="1"/>
</dbReference>
<dbReference type="PANTHER" id="PTHR30305:SF3">
    <property type="entry name" value="PROTEIN YJDM"/>
    <property type="match status" value="1"/>
</dbReference>
<feature type="domain" description="Protein YjdM N-terminal" evidence="3">
    <location>
        <begin position="5"/>
        <end position="33"/>
    </location>
</feature>
<feature type="domain" description="Protein YjdM C-terminal" evidence="2">
    <location>
        <begin position="42"/>
        <end position="109"/>
    </location>
</feature>
<proteinExistence type="inferred from homology"/>
<dbReference type="NCBIfam" id="TIGR00686">
    <property type="entry name" value="phnA"/>
    <property type="match status" value="1"/>
</dbReference>
<dbReference type="OrthoDB" id="9810131at2"/>
<evidence type="ECO:0000313" key="4">
    <source>
        <dbReference type="EMBL" id="TMM43153.1"/>
    </source>
</evidence>
<dbReference type="InterPro" id="IPR004624">
    <property type="entry name" value="YjdM"/>
</dbReference>
<dbReference type="AlphaFoldDB" id="A0A8H2PL21"/>
<dbReference type="Gene3D" id="2.30.30.40">
    <property type="entry name" value="SH3 Domains"/>
    <property type="match status" value="1"/>
</dbReference>
<comment type="similarity">
    <text evidence="1">Belongs to the YjdM family.</text>
</comment>
<dbReference type="Pfam" id="PF08274">
    <property type="entry name" value="Zn_Ribbon_YjdM"/>
    <property type="match status" value="1"/>
</dbReference>
<dbReference type="RefSeq" id="WP_138624087.1">
    <property type="nucleotide sequence ID" value="NZ_SZVP01000015.1"/>
</dbReference>
<reference evidence="4 5" key="1">
    <citation type="submission" date="2019-05" db="EMBL/GenBank/DDBJ databases">
        <title>Colwellia ponticola sp. nov., isolated from seawater.</title>
        <authorList>
            <person name="Yoon J.-H."/>
        </authorList>
    </citation>
    <scope>NUCLEOTIDE SEQUENCE [LARGE SCALE GENOMIC DNA]</scope>
    <source>
        <strain evidence="4 5">OISW-25</strain>
    </source>
</reference>
<dbReference type="Gene3D" id="2.20.25.10">
    <property type="match status" value="1"/>
</dbReference>
<dbReference type="Pfam" id="PF03831">
    <property type="entry name" value="YjdM"/>
    <property type="match status" value="1"/>
</dbReference>
<accession>A0A8H2PL21</accession>
<dbReference type="Proteomes" id="UP000307702">
    <property type="component" value="Unassembled WGS sequence"/>
</dbReference>
<dbReference type="InterPro" id="IPR013987">
    <property type="entry name" value="YjdM_N"/>
</dbReference>
<gene>
    <name evidence="4" type="ORF">FCS21_13575</name>
</gene>
<dbReference type="EMBL" id="SZVP01000015">
    <property type="protein sequence ID" value="TMM43153.1"/>
    <property type="molecule type" value="Genomic_DNA"/>
</dbReference>
<keyword evidence="5" id="KW-1185">Reference proteome</keyword>
<dbReference type="SUPFAM" id="SSF57783">
    <property type="entry name" value="Zinc beta-ribbon"/>
    <property type="match status" value="1"/>
</dbReference>
<name>A0A8H2PL21_9GAMM</name>
<organism evidence="4 5">
    <name type="scientific">Colwellia ponticola</name>
    <dbReference type="NCBI Taxonomy" id="2304625"/>
    <lineage>
        <taxon>Bacteria</taxon>
        <taxon>Pseudomonadati</taxon>
        <taxon>Pseudomonadota</taxon>
        <taxon>Gammaproteobacteria</taxon>
        <taxon>Alteromonadales</taxon>
        <taxon>Colwelliaceae</taxon>
        <taxon>Colwellia</taxon>
    </lineage>
</organism>
<evidence type="ECO:0000313" key="5">
    <source>
        <dbReference type="Proteomes" id="UP000307702"/>
    </source>
</evidence>
<comment type="caution">
    <text evidence="4">The sequence shown here is derived from an EMBL/GenBank/DDBJ whole genome shotgun (WGS) entry which is preliminary data.</text>
</comment>
<evidence type="ECO:0000259" key="2">
    <source>
        <dbReference type="Pfam" id="PF03831"/>
    </source>
</evidence>
<sequence length="109" mass="12221">MSDTAPACPNCESEYSYKDRSLYICPECHYEWDPSEKEELIVKDVNGNTLAVGDKVTLIKDLKVKGSSIVLKIGSKATIRRLLDSDHELDCKLDKVSDMLIRACKVKKA</sequence>
<protein>
    <submittedName>
        <fullName evidence="4">Alkylphosphonate utilization protein</fullName>
    </submittedName>
</protein>
<evidence type="ECO:0000259" key="3">
    <source>
        <dbReference type="Pfam" id="PF08274"/>
    </source>
</evidence>
<dbReference type="SUPFAM" id="SSF82057">
    <property type="entry name" value="Prokaryotic SH3-related domain"/>
    <property type="match status" value="1"/>
</dbReference>
<evidence type="ECO:0000256" key="1">
    <source>
        <dbReference type="ARBA" id="ARBA00009248"/>
    </source>
</evidence>
<dbReference type="InterPro" id="IPR013988">
    <property type="entry name" value="YjdM_C"/>
</dbReference>